<keyword evidence="3" id="KW-0238">DNA-binding</keyword>
<feature type="domain" description="HTH lysR-type" evidence="5">
    <location>
        <begin position="13"/>
        <end position="70"/>
    </location>
</feature>
<protein>
    <submittedName>
        <fullName evidence="6">LysR family transcriptional regulator</fullName>
    </submittedName>
</protein>
<dbReference type="Proteomes" id="UP000619295">
    <property type="component" value="Unassembled WGS sequence"/>
</dbReference>
<dbReference type="SUPFAM" id="SSF53850">
    <property type="entry name" value="Periplasmic binding protein-like II"/>
    <property type="match status" value="1"/>
</dbReference>
<dbReference type="AlphaFoldDB" id="A0A927ECK0"/>
<dbReference type="EMBL" id="JACXWY010000011">
    <property type="protein sequence ID" value="MBD3847505.1"/>
    <property type="molecule type" value="Genomic_DNA"/>
</dbReference>
<dbReference type="RefSeq" id="WP_191124920.1">
    <property type="nucleotide sequence ID" value="NZ_JACXWY010000011.1"/>
</dbReference>
<dbReference type="InterPro" id="IPR000847">
    <property type="entry name" value="LysR_HTH_N"/>
</dbReference>
<dbReference type="PROSITE" id="PS50931">
    <property type="entry name" value="HTH_LYSR"/>
    <property type="match status" value="1"/>
</dbReference>
<evidence type="ECO:0000256" key="4">
    <source>
        <dbReference type="ARBA" id="ARBA00023163"/>
    </source>
</evidence>
<evidence type="ECO:0000313" key="6">
    <source>
        <dbReference type="EMBL" id="MBD3847505.1"/>
    </source>
</evidence>
<dbReference type="Pfam" id="PF03466">
    <property type="entry name" value="LysR_substrate"/>
    <property type="match status" value="1"/>
</dbReference>
<dbReference type="Gene3D" id="1.10.10.10">
    <property type="entry name" value="Winged helix-like DNA-binding domain superfamily/Winged helix DNA-binding domain"/>
    <property type="match status" value="1"/>
</dbReference>
<dbReference type="InterPro" id="IPR036390">
    <property type="entry name" value="WH_DNA-bd_sf"/>
</dbReference>
<sequence length="305" mass="33036">MNHDEVTSDPKPLDPVLLRSFLKVCETLSFTEAARQLGLRQSSVSQHVARLEKRVGRKLLARDTHEVRPTPDGDAIQPFARQVLEAGSRIEHYLKGSTLRGRLRLGVSEDFAFTALPDILAEFAMQHHAVDLELTVGLSGRLYEQYDAGDLDLIFVKRRNGDARGVVAWEERLVWIGRPGSRLAEQPVVPLVLYPPPSITRIHAIETLEQAGRAWRVACTSGSLAGLRAATVAGLGVTAHSARLIPPGLAEAEPREALPRLGSIEFVVVGGQSHEEAARALAASILSGAGRLLPAESSAARRGRA</sequence>
<keyword evidence="4" id="KW-0804">Transcription</keyword>
<dbReference type="InterPro" id="IPR005119">
    <property type="entry name" value="LysR_subst-bd"/>
</dbReference>
<dbReference type="GO" id="GO:0003700">
    <property type="term" value="F:DNA-binding transcription factor activity"/>
    <property type="evidence" value="ECO:0007669"/>
    <property type="project" value="InterPro"/>
</dbReference>
<dbReference type="InterPro" id="IPR036388">
    <property type="entry name" value="WH-like_DNA-bd_sf"/>
</dbReference>
<evidence type="ECO:0000256" key="3">
    <source>
        <dbReference type="ARBA" id="ARBA00023125"/>
    </source>
</evidence>
<accession>A0A927ECK0</accession>
<evidence type="ECO:0000256" key="1">
    <source>
        <dbReference type="ARBA" id="ARBA00009437"/>
    </source>
</evidence>
<proteinExistence type="inferred from homology"/>
<dbReference type="GO" id="GO:0003677">
    <property type="term" value="F:DNA binding"/>
    <property type="evidence" value="ECO:0007669"/>
    <property type="project" value="UniProtKB-KW"/>
</dbReference>
<name>A0A927ECK0_9HYPH</name>
<gene>
    <name evidence="6" type="ORF">IED13_17530</name>
</gene>
<keyword evidence="2" id="KW-0805">Transcription regulation</keyword>
<comment type="similarity">
    <text evidence="1">Belongs to the LysR transcriptional regulatory family.</text>
</comment>
<dbReference type="SUPFAM" id="SSF46785">
    <property type="entry name" value="Winged helix' DNA-binding domain"/>
    <property type="match status" value="1"/>
</dbReference>
<evidence type="ECO:0000256" key="2">
    <source>
        <dbReference type="ARBA" id="ARBA00023015"/>
    </source>
</evidence>
<dbReference type="PANTHER" id="PTHR30579:SF7">
    <property type="entry name" value="HTH-TYPE TRANSCRIPTIONAL REGULATOR LRHA-RELATED"/>
    <property type="match status" value="1"/>
</dbReference>
<dbReference type="Pfam" id="PF00126">
    <property type="entry name" value="HTH_1"/>
    <property type="match status" value="1"/>
</dbReference>
<dbReference type="PANTHER" id="PTHR30579">
    <property type="entry name" value="TRANSCRIPTIONAL REGULATOR"/>
    <property type="match status" value="1"/>
</dbReference>
<dbReference type="InterPro" id="IPR050176">
    <property type="entry name" value="LTTR"/>
</dbReference>
<reference evidence="6" key="1">
    <citation type="submission" date="2020-09" db="EMBL/GenBank/DDBJ databases">
        <title>Bosea spartocytisi sp. nov. a root nodule endophyte of Spartocytisus supranubius in the high mountain ecosystem fo the Teide National Park (Canary Islands, Spain).</title>
        <authorList>
            <person name="Pulido-Suarez L."/>
            <person name="Peix A."/>
            <person name="Igual J.M."/>
            <person name="Socas-Perez N."/>
            <person name="Velazquez E."/>
            <person name="Flores-Felix J.D."/>
            <person name="Leon-Barrios M."/>
        </authorList>
    </citation>
    <scope>NUCLEOTIDE SEQUENCE</scope>
    <source>
        <strain evidence="6">SSUT16</strain>
    </source>
</reference>
<dbReference type="PRINTS" id="PR00039">
    <property type="entry name" value="HTHLYSR"/>
</dbReference>
<keyword evidence="7" id="KW-1185">Reference proteome</keyword>
<dbReference type="Gene3D" id="3.40.190.10">
    <property type="entry name" value="Periplasmic binding protein-like II"/>
    <property type="match status" value="2"/>
</dbReference>
<evidence type="ECO:0000313" key="7">
    <source>
        <dbReference type="Proteomes" id="UP000619295"/>
    </source>
</evidence>
<organism evidence="6 7">
    <name type="scientific">Bosea spartocytisi</name>
    <dbReference type="NCBI Taxonomy" id="2773451"/>
    <lineage>
        <taxon>Bacteria</taxon>
        <taxon>Pseudomonadati</taxon>
        <taxon>Pseudomonadota</taxon>
        <taxon>Alphaproteobacteria</taxon>
        <taxon>Hyphomicrobiales</taxon>
        <taxon>Boseaceae</taxon>
        <taxon>Bosea</taxon>
    </lineage>
</organism>
<evidence type="ECO:0000259" key="5">
    <source>
        <dbReference type="PROSITE" id="PS50931"/>
    </source>
</evidence>
<comment type="caution">
    <text evidence="6">The sequence shown here is derived from an EMBL/GenBank/DDBJ whole genome shotgun (WGS) entry which is preliminary data.</text>
</comment>